<dbReference type="InterPro" id="IPR051683">
    <property type="entry name" value="Enoyl-CoA_Hydratase/Isomerase"/>
</dbReference>
<dbReference type="InterPro" id="IPR014748">
    <property type="entry name" value="Enoyl-CoA_hydra_C"/>
</dbReference>
<keyword evidence="2" id="KW-0456">Lyase</keyword>
<evidence type="ECO:0000256" key="1">
    <source>
        <dbReference type="ARBA" id="ARBA00005254"/>
    </source>
</evidence>
<dbReference type="InterPro" id="IPR029045">
    <property type="entry name" value="ClpP/crotonase-like_dom_sf"/>
</dbReference>
<dbReference type="EMBL" id="JBEPLU010000002">
    <property type="protein sequence ID" value="MET3527795.1"/>
    <property type="molecule type" value="Genomic_DNA"/>
</dbReference>
<dbReference type="Pfam" id="PF00378">
    <property type="entry name" value="ECH_1"/>
    <property type="match status" value="1"/>
</dbReference>
<dbReference type="SUPFAM" id="SSF52096">
    <property type="entry name" value="ClpP/crotonase"/>
    <property type="match status" value="1"/>
</dbReference>
<name>A0ABV2EL73_9CAUL</name>
<dbReference type="PANTHER" id="PTHR42964">
    <property type="entry name" value="ENOYL-COA HYDRATASE"/>
    <property type="match status" value="1"/>
</dbReference>
<organism evidence="2 3">
    <name type="scientific">Phenylobacterium koreense</name>
    <dbReference type="NCBI Taxonomy" id="266125"/>
    <lineage>
        <taxon>Bacteria</taxon>
        <taxon>Pseudomonadati</taxon>
        <taxon>Pseudomonadota</taxon>
        <taxon>Alphaproteobacteria</taxon>
        <taxon>Caulobacterales</taxon>
        <taxon>Caulobacteraceae</taxon>
        <taxon>Phenylobacterium</taxon>
    </lineage>
</organism>
<gene>
    <name evidence="2" type="ORF">ABID41_002913</name>
</gene>
<dbReference type="Gene3D" id="3.90.226.10">
    <property type="entry name" value="2-enoyl-CoA Hydratase, Chain A, domain 1"/>
    <property type="match status" value="1"/>
</dbReference>
<comment type="caution">
    <text evidence="2">The sequence shown here is derived from an EMBL/GenBank/DDBJ whole genome shotgun (WGS) entry which is preliminary data.</text>
</comment>
<sequence length="278" mass="29425">MTNPIADPLVEVTDTDAESRFVDLDATPEGVAFVTITRAARRNAFNAEVIAALHEAFETLQGAEGVRVVFVRGAGGTFSAGADLEWMRDAAEHTEADNRDDAMQMAKMLKSLWDIPALTVALVEGGAYGGGAGLAAACDMAIATADAKFSFSEVRLGIIAATISPYVVAAIGPRNARALFATGKVFDAAHAEKVGLVSEIVADAAALDAAREAIAREMMACGPIAVAESKKLVEDVAYRPVEEVMEETARRIARARVSEEGQEGVRAFLEKRKPSWLA</sequence>
<protein>
    <submittedName>
        <fullName evidence="2">Methylglutaconyl-CoA hydratase</fullName>
        <ecNumber evidence="2">4.2.1.18</ecNumber>
    </submittedName>
</protein>
<proteinExistence type="inferred from homology"/>
<dbReference type="InterPro" id="IPR001753">
    <property type="entry name" value="Enoyl-CoA_hydra/iso"/>
</dbReference>
<accession>A0ABV2EL73</accession>
<dbReference type="Gene3D" id="1.10.12.10">
    <property type="entry name" value="Lyase 2-enoyl-coa Hydratase, Chain A, domain 2"/>
    <property type="match status" value="1"/>
</dbReference>
<keyword evidence="3" id="KW-1185">Reference proteome</keyword>
<dbReference type="RefSeq" id="WP_331931427.1">
    <property type="nucleotide sequence ID" value="NZ_JBEPLU010000002.1"/>
</dbReference>
<evidence type="ECO:0000313" key="3">
    <source>
        <dbReference type="Proteomes" id="UP001549110"/>
    </source>
</evidence>
<dbReference type="PANTHER" id="PTHR42964:SF1">
    <property type="entry name" value="POLYKETIDE BIOSYNTHESIS ENOYL-COA HYDRATASE PKSH-RELATED"/>
    <property type="match status" value="1"/>
</dbReference>
<dbReference type="GO" id="GO:0004490">
    <property type="term" value="F:methylglutaconyl-CoA hydratase activity"/>
    <property type="evidence" value="ECO:0007669"/>
    <property type="project" value="UniProtKB-EC"/>
</dbReference>
<evidence type="ECO:0000313" key="2">
    <source>
        <dbReference type="EMBL" id="MET3527795.1"/>
    </source>
</evidence>
<dbReference type="Proteomes" id="UP001549110">
    <property type="component" value="Unassembled WGS sequence"/>
</dbReference>
<dbReference type="CDD" id="cd06558">
    <property type="entry name" value="crotonase-like"/>
    <property type="match status" value="1"/>
</dbReference>
<dbReference type="EC" id="4.2.1.18" evidence="2"/>
<reference evidence="2 3" key="1">
    <citation type="submission" date="2024-06" db="EMBL/GenBank/DDBJ databases">
        <title>Genomic Encyclopedia of Type Strains, Phase IV (KMG-IV): sequencing the most valuable type-strain genomes for metagenomic binning, comparative biology and taxonomic classification.</title>
        <authorList>
            <person name="Goeker M."/>
        </authorList>
    </citation>
    <scope>NUCLEOTIDE SEQUENCE [LARGE SCALE GENOMIC DNA]</scope>
    <source>
        <strain evidence="2 3">DSM 17809</strain>
    </source>
</reference>
<comment type="similarity">
    <text evidence="1">Belongs to the enoyl-CoA hydratase/isomerase family.</text>
</comment>